<dbReference type="PANTHER" id="PTHR10366:SF564">
    <property type="entry name" value="STEROL-4-ALPHA-CARBOXYLATE 3-DEHYDROGENASE, DECARBOXYLATING"/>
    <property type="match status" value="1"/>
</dbReference>
<dbReference type="EMBL" id="SGPK01001366">
    <property type="protein sequence ID" value="THG93201.1"/>
    <property type="molecule type" value="Genomic_DNA"/>
</dbReference>
<gene>
    <name evidence="4" type="ORF">EW145_g8441</name>
</gene>
<dbReference type="PANTHER" id="PTHR10366">
    <property type="entry name" value="NAD DEPENDENT EPIMERASE/DEHYDRATASE"/>
    <property type="match status" value="1"/>
</dbReference>
<evidence type="ECO:0000313" key="4">
    <source>
        <dbReference type="EMBL" id="THG93201.1"/>
    </source>
</evidence>
<reference evidence="4 5" key="1">
    <citation type="submission" date="2019-02" db="EMBL/GenBank/DDBJ databases">
        <title>Genome sequencing of the rare red list fungi Phellinidium pouzarii.</title>
        <authorList>
            <person name="Buettner E."/>
            <person name="Kellner H."/>
        </authorList>
    </citation>
    <scope>NUCLEOTIDE SEQUENCE [LARGE SCALE GENOMIC DNA]</scope>
    <source>
        <strain evidence="4 5">DSM 108285</strain>
    </source>
</reference>
<dbReference type="AlphaFoldDB" id="A0A4S4K623"/>
<evidence type="ECO:0000256" key="1">
    <source>
        <dbReference type="ARBA" id="ARBA00023002"/>
    </source>
</evidence>
<dbReference type="InterPro" id="IPR001509">
    <property type="entry name" value="Epimerase_deHydtase"/>
</dbReference>
<dbReference type="OrthoDB" id="2735536at2759"/>
<evidence type="ECO:0000256" key="2">
    <source>
        <dbReference type="ARBA" id="ARBA00023445"/>
    </source>
</evidence>
<keyword evidence="1" id="KW-0560">Oxidoreductase</keyword>
<sequence length="147" mass="15049">MSKGTILVTGASGFVGAQIVTLLLADGYSVRAVARGAKVDLIKNAFAGKAIEVVEIKDIIKDDLTPFFSGVSAIIHSASPLAGRAPAAETISATVDGALNVLASAVKAGINKVVLTSSWATVADRELPPPPPVRVCAQECLVLKTIL</sequence>
<dbReference type="GO" id="GO:0016616">
    <property type="term" value="F:oxidoreductase activity, acting on the CH-OH group of donors, NAD or NADP as acceptor"/>
    <property type="evidence" value="ECO:0007669"/>
    <property type="project" value="TreeGrafter"/>
</dbReference>
<evidence type="ECO:0000259" key="3">
    <source>
        <dbReference type="Pfam" id="PF01370"/>
    </source>
</evidence>
<protein>
    <recommendedName>
        <fullName evidence="3">NAD-dependent epimerase/dehydratase domain-containing protein</fullName>
    </recommendedName>
</protein>
<comment type="caution">
    <text evidence="4">The sequence shown here is derived from an EMBL/GenBank/DDBJ whole genome shotgun (WGS) entry which is preliminary data.</text>
</comment>
<dbReference type="Pfam" id="PF01370">
    <property type="entry name" value="Epimerase"/>
    <property type="match status" value="1"/>
</dbReference>
<feature type="domain" description="NAD-dependent epimerase/dehydratase" evidence="3">
    <location>
        <begin position="6"/>
        <end position="124"/>
    </location>
</feature>
<proteinExistence type="inferred from homology"/>
<feature type="non-terminal residue" evidence="4">
    <location>
        <position position="147"/>
    </location>
</feature>
<dbReference type="Gene3D" id="3.40.50.720">
    <property type="entry name" value="NAD(P)-binding Rossmann-like Domain"/>
    <property type="match status" value="1"/>
</dbReference>
<dbReference type="Proteomes" id="UP000308199">
    <property type="component" value="Unassembled WGS sequence"/>
</dbReference>
<comment type="similarity">
    <text evidence="2">Belongs to the NAD(P)-dependent epimerase/dehydratase family. Dihydroflavonol-4-reductase subfamily.</text>
</comment>
<dbReference type="SUPFAM" id="SSF51735">
    <property type="entry name" value="NAD(P)-binding Rossmann-fold domains"/>
    <property type="match status" value="1"/>
</dbReference>
<evidence type="ECO:0000313" key="5">
    <source>
        <dbReference type="Proteomes" id="UP000308199"/>
    </source>
</evidence>
<accession>A0A4S4K623</accession>
<dbReference type="InterPro" id="IPR050425">
    <property type="entry name" value="NAD(P)_dehydrat-like"/>
</dbReference>
<dbReference type="InterPro" id="IPR036291">
    <property type="entry name" value="NAD(P)-bd_dom_sf"/>
</dbReference>
<organism evidence="4 5">
    <name type="scientific">Phellinidium pouzarii</name>
    <dbReference type="NCBI Taxonomy" id="167371"/>
    <lineage>
        <taxon>Eukaryota</taxon>
        <taxon>Fungi</taxon>
        <taxon>Dikarya</taxon>
        <taxon>Basidiomycota</taxon>
        <taxon>Agaricomycotina</taxon>
        <taxon>Agaricomycetes</taxon>
        <taxon>Hymenochaetales</taxon>
        <taxon>Hymenochaetaceae</taxon>
        <taxon>Phellinidium</taxon>
    </lineage>
</organism>
<keyword evidence="5" id="KW-1185">Reference proteome</keyword>
<name>A0A4S4K623_9AGAM</name>